<dbReference type="Proteomes" id="UP000293912">
    <property type="component" value="Chromosome"/>
</dbReference>
<protein>
    <submittedName>
        <fullName evidence="2">Uncharacterized protein</fullName>
    </submittedName>
</protein>
<dbReference type="KEGG" id="hpse:HPF_11640"/>
<dbReference type="EMBL" id="CP037867">
    <property type="protein sequence ID" value="QBM28343.1"/>
    <property type="molecule type" value="Genomic_DNA"/>
</dbReference>
<evidence type="ECO:0000256" key="1">
    <source>
        <dbReference type="SAM" id="MobiDB-lite"/>
    </source>
</evidence>
<dbReference type="Gene3D" id="3.30.1150.10">
    <property type="match status" value="1"/>
</dbReference>
<feature type="region of interest" description="Disordered" evidence="1">
    <location>
        <begin position="157"/>
        <end position="176"/>
    </location>
</feature>
<evidence type="ECO:0000313" key="2">
    <source>
        <dbReference type="EMBL" id="QBM28343.1"/>
    </source>
</evidence>
<sequence length="176" mass="19487">MAATYTLKNSKRYRHNWGQQVRSMMGTAHDGPDQGAVRFRIEIAPNGKLAQLDTLWTTSASAEQRARAAVLQMPPLPPTPNGNPLIFEKTIVFDAFTAEVPPLYKNDCEPDPVQHGNRFVWDGRSPQVVAEQAVAEKLDPAAYAECLKQLPQDSIEAEAASDERQLKQWGSSTLGR</sequence>
<name>A0A4V1ABL1_HYDPS</name>
<proteinExistence type="predicted"/>
<keyword evidence="3" id="KW-1185">Reference proteome</keyword>
<reference evidence="2 3" key="1">
    <citation type="submission" date="2019-03" db="EMBL/GenBank/DDBJ databases">
        <authorList>
            <person name="Sebastian G."/>
            <person name="Baumann P."/>
            <person name="Ruckert C."/>
            <person name="Kalinowski J."/>
            <person name="Nebel B."/>
            <person name="Takors R."/>
            <person name="Blombach B."/>
        </authorList>
    </citation>
    <scope>NUCLEOTIDE SEQUENCE [LARGE SCALE GENOMIC DNA]</scope>
    <source>
        <strain evidence="2 3">DSM 1084</strain>
    </source>
</reference>
<dbReference type="AlphaFoldDB" id="A0A4V1ABL1"/>
<dbReference type="SUPFAM" id="SSF74653">
    <property type="entry name" value="TolA/TonB C-terminal domain"/>
    <property type="match status" value="1"/>
</dbReference>
<organism evidence="2 3">
    <name type="scientific">Hydrogenophaga pseudoflava</name>
    <name type="common">Pseudomonas carboxydoflava</name>
    <dbReference type="NCBI Taxonomy" id="47421"/>
    <lineage>
        <taxon>Bacteria</taxon>
        <taxon>Pseudomonadati</taxon>
        <taxon>Pseudomonadota</taxon>
        <taxon>Betaproteobacteria</taxon>
        <taxon>Burkholderiales</taxon>
        <taxon>Comamonadaceae</taxon>
        <taxon>Hydrogenophaga</taxon>
    </lineage>
</organism>
<gene>
    <name evidence="2" type="ORF">HPF_11640</name>
</gene>
<evidence type="ECO:0000313" key="3">
    <source>
        <dbReference type="Proteomes" id="UP000293912"/>
    </source>
</evidence>
<accession>A0A4V1ABL1</accession>